<name>A0A1H6C3C3_9BACT</name>
<protein>
    <submittedName>
        <fullName evidence="2">DoxX-like family protein</fullName>
    </submittedName>
</protein>
<dbReference type="Pfam" id="PF13781">
    <property type="entry name" value="DoxX_3"/>
    <property type="match status" value="1"/>
</dbReference>
<keyword evidence="3" id="KW-1185">Reference proteome</keyword>
<keyword evidence="1" id="KW-1133">Transmembrane helix</keyword>
<accession>A0A1H6C3C3</accession>
<reference evidence="2 3" key="1">
    <citation type="submission" date="2016-10" db="EMBL/GenBank/DDBJ databases">
        <authorList>
            <person name="de Groot N.N."/>
        </authorList>
    </citation>
    <scope>NUCLEOTIDE SEQUENCE [LARGE SCALE GENOMIC DNA]</scope>
    <source>
        <strain evidence="2 3">DSM 22489</strain>
    </source>
</reference>
<feature type="transmembrane region" description="Helical" evidence="1">
    <location>
        <begin position="37"/>
        <end position="59"/>
    </location>
</feature>
<sequence length="118" mass="12488">MLRVGVAAVWLYEGLWCKVLAKAPSQKEVVSAVPRFGGWAAPFLMVLGVVEAALGVWVLWGFAPGLCAVTQTVLLVTLNANGLLWARNMIHDPAGMVVKNAAFLMLAWVCGAAGGVRP</sequence>
<dbReference type="EMBL" id="FNVA01000008">
    <property type="protein sequence ID" value="SEG66876.1"/>
    <property type="molecule type" value="Genomic_DNA"/>
</dbReference>
<evidence type="ECO:0000313" key="3">
    <source>
        <dbReference type="Proteomes" id="UP000236728"/>
    </source>
</evidence>
<organism evidence="2 3">
    <name type="scientific">Bryocella elongata</name>
    <dbReference type="NCBI Taxonomy" id="863522"/>
    <lineage>
        <taxon>Bacteria</taxon>
        <taxon>Pseudomonadati</taxon>
        <taxon>Acidobacteriota</taxon>
        <taxon>Terriglobia</taxon>
        <taxon>Terriglobales</taxon>
        <taxon>Acidobacteriaceae</taxon>
        <taxon>Bryocella</taxon>
    </lineage>
</organism>
<dbReference type="InterPro" id="IPR025695">
    <property type="entry name" value="DoxX-like"/>
</dbReference>
<dbReference type="AlphaFoldDB" id="A0A1H6C3C3"/>
<feature type="transmembrane region" description="Helical" evidence="1">
    <location>
        <begin position="66"/>
        <end position="85"/>
    </location>
</feature>
<evidence type="ECO:0000313" key="2">
    <source>
        <dbReference type="EMBL" id="SEG66876.1"/>
    </source>
</evidence>
<gene>
    <name evidence="2" type="ORF">SAMN05421819_4168</name>
</gene>
<dbReference type="Proteomes" id="UP000236728">
    <property type="component" value="Unassembled WGS sequence"/>
</dbReference>
<keyword evidence="1" id="KW-0472">Membrane</keyword>
<keyword evidence="1" id="KW-0812">Transmembrane</keyword>
<proteinExistence type="predicted"/>
<evidence type="ECO:0000256" key="1">
    <source>
        <dbReference type="SAM" id="Phobius"/>
    </source>
</evidence>
<feature type="transmembrane region" description="Helical" evidence="1">
    <location>
        <begin position="97"/>
        <end position="116"/>
    </location>
</feature>